<dbReference type="GO" id="GO:0005886">
    <property type="term" value="C:plasma membrane"/>
    <property type="evidence" value="ECO:0007669"/>
    <property type="project" value="TreeGrafter"/>
</dbReference>
<reference evidence="7" key="1">
    <citation type="submission" date="2021-12" db="EMBL/GenBank/DDBJ databases">
        <authorList>
            <person name="Zaccaron A."/>
            <person name="Stergiopoulos I."/>
        </authorList>
    </citation>
    <scope>NUCLEOTIDE SEQUENCE</scope>
    <source>
        <strain evidence="7">Race5_Kim</strain>
    </source>
</reference>
<protein>
    <submittedName>
        <fullName evidence="7">MFS-type efflux pump MFS1</fullName>
    </submittedName>
</protein>
<evidence type="ECO:0000313" key="7">
    <source>
        <dbReference type="EMBL" id="UJO17316.1"/>
    </source>
</evidence>
<dbReference type="RefSeq" id="XP_047761682.1">
    <property type="nucleotide sequence ID" value="XM_047904877.1"/>
</dbReference>
<evidence type="ECO:0000256" key="1">
    <source>
        <dbReference type="ARBA" id="ARBA00004141"/>
    </source>
</evidence>
<dbReference type="PANTHER" id="PTHR23501:SF199">
    <property type="entry name" value="MFS EFFLUX TRANSPORTER INPD-RELATED"/>
    <property type="match status" value="1"/>
</dbReference>
<dbReference type="SUPFAM" id="SSF103473">
    <property type="entry name" value="MFS general substrate transporter"/>
    <property type="match status" value="1"/>
</dbReference>
<proteinExistence type="predicted"/>
<dbReference type="Proteomes" id="UP000756132">
    <property type="component" value="Chromosome 5"/>
</dbReference>
<keyword evidence="8" id="KW-1185">Reference proteome</keyword>
<dbReference type="InterPro" id="IPR036259">
    <property type="entry name" value="MFS_trans_sf"/>
</dbReference>
<keyword evidence="3 6" id="KW-1133">Transmembrane helix</keyword>
<dbReference type="EMBL" id="CP090167">
    <property type="protein sequence ID" value="UJO17316.1"/>
    <property type="molecule type" value="Genomic_DNA"/>
</dbReference>
<dbReference type="GO" id="GO:0022857">
    <property type="term" value="F:transmembrane transporter activity"/>
    <property type="evidence" value="ECO:0007669"/>
    <property type="project" value="TreeGrafter"/>
</dbReference>
<feature type="transmembrane region" description="Helical" evidence="6">
    <location>
        <begin position="50"/>
        <end position="69"/>
    </location>
</feature>
<name>A0A9Q8LGQ0_PASFU</name>
<evidence type="ECO:0000256" key="5">
    <source>
        <dbReference type="SAM" id="MobiDB-lite"/>
    </source>
</evidence>
<evidence type="ECO:0000313" key="8">
    <source>
        <dbReference type="Proteomes" id="UP000756132"/>
    </source>
</evidence>
<reference evidence="7" key="2">
    <citation type="journal article" date="2022" name="Microb. Genom.">
        <title>A chromosome-scale genome assembly of the tomato pathogen Cladosporium fulvum reveals a compartmentalized genome architecture and the presence of a dispensable chromosome.</title>
        <authorList>
            <person name="Zaccaron A.Z."/>
            <person name="Chen L.H."/>
            <person name="Samaras A."/>
            <person name="Stergiopoulos I."/>
        </authorList>
    </citation>
    <scope>NUCLEOTIDE SEQUENCE</scope>
    <source>
        <strain evidence="7">Race5_Kim</strain>
    </source>
</reference>
<dbReference type="GeneID" id="71985607"/>
<gene>
    <name evidence="7" type="ORF">CLAFUR5_05729</name>
</gene>
<dbReference type="KEGG" id="ffu:CLAFUR5_05729"/>
<evidence type="ECO:0000256" key="3">
    <source>
        <dbReference type="ARBA" id="ARBA00022989"/>
    </source>
</evidence>
<dbReference type="AlphaFoldDB" id="A0A9Q8LGQ0"/>
<keyword evidence="4 6" id="KW-0472">Membrane</keyword>
<evidence type="ECO:0000256" key="2">
    <source>
        <dbReference type="ARBA" id="ARBA00022692"/>
    </source>
</evidence>
<organism evidence="7 8">
    <name type="scientific">Passalora fulva</name>
    <name type="common">Tomato leaf mold</name>
    <name type="synonym">Cladosporium fulvum</name>
    <dbReference type="NCBI Taxonomy" id="5499"/>
    <lineage>
        <taxon>Eukaryota</taxon>
        <taxon>Fungi</taxon>
        <taxon>Dikarya</taxon>
        <taxon>Ascomycota</taxon>
        <taxon>Pezizomycotina</taxon>
        <taxon>Dothideomycetes</taxon>
        <taxon>Dothideomycetidae</taxon>
        <taxon>Mycosphaerellales</taxon>
        <taxon>Mycosphaerellaceae</taxon>
        <taxon>Fulvia</taxon>
    </lineage>
</organism>
<keyword evidence="2 6" id="KW-0812">Transmembrane</keyword>
<accession>A0A9Q8LGQ0</accession>
<dbReference type="PANTHER" id="PTHR23501">
    <property type="entry name" value="MAJOR FACILITATOR SUPERFAMILY"/>
    <property type="match status" value="1"/>
</dbReference>
<feature type="transmembrane region" description="Helical" evidence="6">
    <location>
        <begin position="186"/>
        <end position="204"/>
    </location>
</feature>
<evidence type="ECO:0000256" key="6">
    <source>
        <dbReference type="SAM" id="Phobius"/>
    </source>
</evidence>
<feature type="region of interest" description="Disordered" evidence="5">
    <location>
        <begin position="211"/>
        <end position="236"/>
    </location>
</feature>
<sequence>MVYYIPLWLQAIKSKSAVQSGIDTIPMVLSLVVGAIGAGQIVGRMAYHTSFAMASSVIMPIGAGLISTFDLNTGSGKWIGYQILFGLGMGMGMQQGTMAAQTVLHRKDIRRAYHFASSASSLVEPSLCPSGKMRFIQKFTTGLTTLVHDLDVGEVVNTGATEIAKIVPEKDLHEVLVAYNDALRQVFVVGVVMACLPVIGAFSLEWRSVQGRQGPTEKGSNNDSKIDTTVSEQEKA</sequence>
<dbReference type="OMA" id="VEWRTIK"/>
<evidence type="ECO:0000256" key="4">
    <source>
        <dbReference type="ARBA" id="ARBA00023136"/>
    </source>
</evidence>
<dbReference type="OrthoDB" id="10021397at2759"/>
<feature type="transmembrane region" description="Helical" evidence="6">
    <location>
        <begin position="24"/>
        <end position="43"/>
    </location>
</feature>
<comment type="subcellular location">
    <subcellularLocation>
        <location evidence="1">Membrane</location>
        <topology evidence="1">Multi-pass membrane protein</topology>
    </subcellularLocation>
</comment>